<dbReference type="RefSeq" id="WP_116182120.1">
    <property type="nucleotide sequence ID" value="NZ_CP144379.1"/>
</dbReference>
<evidence type="ECO:0000313" key="2">
    <source>
        <dbReference type="EMBL" id="REH18261.1"/>
    </source>
</evidence>
<reference evidence="2 3" key="1">
    <citation type="submission" date="2018-08" db="EMBL/GenBank/DDBJ databases">
        <title>Genomic Encyclopedia of Archaeal and Bacterial Type Strains, Phase II (KMG-II): from individual species to whole genera.</title>
        <authorList>
            <person name="Goeker M."/>
        </authorList>
    </citation>
    <scope>NUCLEOTIDE SEQUENCE [LARGE SCALE GENOMIC DNA]</scope>
    <source>
        <strain evidence="2 3">DSM 45791</strain>
    </source>
</reference>
<comment type="caution">
    <text evidence="2">The sequence shown here is derived from an EMBL/GenBank/DDBJ whole genome shotgun (WGS) entry which is preliminary data.</text>
</comment>
<feature type="region of interest" description="Disordered" evidence="1">
    <location>
        <begin position="490"/>
        <end position="511"/>
    </location>
</feature>
<name>A0A3E0G637_9PSEU</name>
<feature type="compositionally biased region" description="Low complexity" evidence="1">
    <location>
        <begin position="117"/>
        <end position="128"/>
    </location>
</feature>
<dbReference type="Proteomes" id="UP000256269">
    <property type="component" value="Unassembled WGS sequence"/>
</dbReference>
<dbReference type="EMBL" id="QUNO01000036">
    <property type="protein sequence ID" value="REH18261.1"/>
    <property type="molecule type" value="Genomic_DNA"/>
</dbReference>
<organism evidence="2 3">
    <name type="scientific">Kutzneria buriramensis</name>
    <dbReference type="NCBI Taxonomy" id="1045776"/>
    <lineage>
        <taxon>Bacteria</taxon>
        <taxon>Bacillati</taxon>
        <taxon>Actinomycetota</taxon>
        <taxon>Actinomycetes</taxon>
        <taxon>Pseudonocardiales</taxon>
        <taxon>Pseudonocardiaceae</taxon>
        <taxon>Kutzneria</taxon>
    </lineage>
</organism>
<accession>A0A3E0G637</accession>
<evidence type="ECO:0000256" key="1">
    <source>
        <dbReference type="SAM" id="MobiDB-lite"/>
    </source>
</evidence>
<feature type="region of interest" description="Disordered" evidence="1">
    <location>
        <begin position="226"/>
        <end position="252"/>
    </location>
</feature>
<evidence type="ECO:0000313" key="3">
    <source>
        <dbReference type="Proteomes" id="UP000256269"/>
    </source>
</evidence>
<sequence length="511" mass="55030">MTYRELSVARGTLEGREEVFVTVVDHAQLRTTALAYAVLARSRQNGRLNVTKLIEHQRLAAQLCELTGTPDVAQAWQQARQLLDDLPQSPTDDQPRQRPARRRRLVDEPASEPVDESATSSAPTAKPACMACGKPLRKQREVAGGVHKGCQLVPCPDCRKSFRRRTLVQGRCLPCAAKAAGQTIPIRGFAPATAEQLAAFRQAAEQRASARRAVIGQAVARQAAHRQAAMQPSTRAAAADPAPRRGRAATPLDIPQKPLWFGRIMGWSTKPGWPGQLHARYDGVDHVMERVGRRTADQRGVAAGWYLRRPDTAWDQYGDHLAENMGLAKRLAEVLIITGESGCSDPDQPPNLVAVMHGDDLISRLPVAGTATSVVIAPDPDQPVVRVHRHAPLSDPHRGAGGLLGEIRAKIQRPAGDQAAPVTVDWTVHTAAGKTVSTHASWDDAFAALAALLEGTTTREAVKDAKCTRCGNHGAHMCGKDWRLANGQITKRPRGGSVRTVTGGLPGLGGH</sequence>
<dbReference type="OrthoDB" id="9790727at2"/>
<keyword evidence="3" id="KW-1185">Reference proteome</keyword>
<feature type="compositionally biased region" description="Low complexity" evidence="1">
    <location>
        <begin position="226"/>
        <end position="241"/>
    </location>
</feature>
<feature type="region of interest" description="Disordered" evidence="1">
    <location>
        <begin position="83"/>
        <end position="128"/>
    </location>
</feature>
<proteinExistence type="predicted"/>
<gene>
    <name evidence="2" type="ORF">BCF44_13616</name>
</gene>
<dbReference type="AlphaFoldDB" id="A0A3E0G637"/>
<protein>
    <submittedName>
        <fullName evidence="2">Uncharacterized protein</fullName>
    </submittedName>
</protein>